<comment type="caution">
    <text evidence="18">The sequence shown here is derived from an EMBL/GenBank/DDBJ whole genome shotgun (WGS) entry which is preliminary data.</text>
</comment>
<evidence type="ECO:0000256" key="5">
    <source>
        <dbReference type="ARBA" id="ARBA00012266"/>
    </source>
</evidence>
<evidence type="ECO:0000313" key="19">
    <source>
        <dbReference type="Proteomes" id="UP000627781"/>
    </source>
</evidence>
<dbReference type="EMBL" id="JACSRA010000040">
    <property type="protein sequence ID" value="MBD7913233.1"/>
    <property type="molecule type" value="Genomic_DNA"/>
</dbReference>
<dbReference type="Gene3D" id="3.60.120.10">
    <property type="entry name" value="Anthranilate synthase"/>
    <property type="match status" value="1"/>
</dbReference>
<dbReference type="PANTHER" id="PTHR11236:SF48">
    <property type="entry name" value="ISOCHORISMATE SYNTHASE MENF"/>
    <property type="match status" value="1"/>
</dbReference>
<evidence type="ECO:0000256" key="3">
    <source>
        <dbReference type="ARBA" id="ARBA00009562"/>
    </source>
</evidence>
<comment type="similarity">
    <text evidence="3 15">Belongs to the anthranilate synthase component I family.</text>
</comment>
<evidence type="ECO:0000313" key="18">
    <source>
        <dbReference type="EMBL" id="MBD7913233.1"/>
    </source>
</evidence>
<reference evidence="18 19" key="1">
    <citation type="submission" date="2020-08" db="EMBL/GenBank/DDBJ databases">
        <title>A Genomic Blueprint of the Chicken Gut Microbiome.</title>
        <authorList>
            <person name="Gilroy R."/>
            <person name="Ravi A."/>
            <person name="Getino M."/>
            <person name="Pursley I."/>
            <person name="Horton D.L."/>
            <person name="Alikhan N.-F."/>
            <person name="Baker D."/>
            <person name="Gharbi K."/>
            <person name="Hall N."/>
            <person name="Watson M."/>
            <person name="Adriaenssens E.M."/>
            <person name="Foster-Nyarko E."/>
            <person name="Jarju S."/>
            <person name="Secka A."/>
            <person name="Antonio M."/>
            <person name="Oren A."/>
            <person name="Chaudhuri R."/>
            <person name="La Ragione R.M."/>
            <person name="Hildebrand F."/>
            <person name="Pallen M.J."/>
        </authorList>
    </citation>
    <scope>NUCLEOTIDE SEQUENCE [LARGE SCALE GENOMIC DNA]</scope>
    <source>
        <strain evidence="18 19">Sa3CVN1</strain>
    </source>
</reference>
<proteinExistence type="inferred from homology"/>
<keyword evidence="9 15" id="KW-0822">Tryptophan biosynthesis</keyword>
<dbReference type="InterPro" id="IPR006805">
    <property type="entry name" value="Anth_synth_I_N"/>
</dbReference>
<comment type="cofactor">
    <cofactor evidence="1 15">
        <name>Mg(2+)</name>
        <dbReference type="ChEBI" id="CHEBI:18420"/>
    </cofactor>
</comment>
<evidence type="ECO:0000256" key="1">
    <source>
        <dbReference type="ARBA" id="ARBA00001946"/>
    </source>
</evidence>
<name>A0ABR8PYJ9_9CLOT</name>
<organism evidence="18 19">
    <name type="scientific">Clostridium cibarium</name>
    <dbReference type="NCBI Taxonomy" id="2762247"/>
    <lineage>
        <taxon>Bacteria</taxon>
        <taxon>Bacillati</taxon>
        <taxon>Bacillota</taxon>
        <taxon>Clostridia</taxon>
        <taxon>Eubacteriales</taxon>
        <taxon>Clostridiaceae</taxon>
        <taxon>Clostridium</taxon>
    </lineage>
</organism>
<gene>
    <name evidence="15 18" type="primary">trpE</name>
    <name evidence="18" type="ORF">H9661_17920</name>
</gene>
<dbReference type="Proteomes" id="UP000627781">
    <property type="component" value="Unassembled WGS sequence"/>
</dbReference>
<dbReference type="InterPro" id="IPR005801">
    <property type="entry name" value="ADC_synthase"/>
</dbReference>
<dbReference type="Pfam" id="PF04715">
    <property type="entry name" value="Anth_synt_I_N"/>
    <property type="match status" value="1"/>
</dbReference>
<dbReference type="NCBIfam" id="TIGR00564">
    <property type="entry name" value="trpE_most"/>
    <property type="match status" value="1"/>
</dbReference>
<dbReference type="SUPFAM" id="SSF56322">
    <property type="entry name" value="ADC synthase"/>
    <property type="match status" value="1"/>
</dbReference>
<evidence type="ECO:0000256" key="14">
    <source>
        <dbReference type="ARBA" id="ARBA00047683"/>
    </source>
</evidence>
<evidence type="ECO:0000256" key="8">
    <source>
        <dbReference type="ARBA" id="ARBA00022723"/>
    </source>
</evidence>
<evidence type="ECO:0000256" key="6">
    <source>
        <dbReference type="ARBA" id="ARBA00020653"/>
    </source>
</evidence>
<sequence length="464" mass="53613">MISTTECDFKKKKGDRKIFSFISEYRGDEITPITLFNGLKGTRRFIFEGGSREEHFGRYSFLGENPYKEIQGETLKEVNEIKKEVSLEFDEKGNPFTFKGGAIGYMGYDSIGLYERKLKFENDDDLNVPTIRFNFYKRYICYDHLTHKVYVVDSILKDDNRSFQEIREEQDEYFEKIANNYFIITEKREPKKDIELRFSVSREDHKKNIEKVKEYIRKGDIFQVVISRRMYCDTEKSPLEIYRRLREENPSPYMFLIDYEDYQVIGSSPESLVSVRDKVVTTNPIAGTRKRGLTSEEDLELEKELIEDEKERAEHVMLVDLGRNDIGKISKAGTVEVKDFMNIERFSHVMHITTKVVGELEEGKDCFDALASCLPAGTLSGAPKIRAMEIIEELENKKRGIYAGSVGYFSYGGDMDMCIAIRTLVLKDGIAHLQAGGGLVYDSVPENECLEIENKLMALKEALR</sequence>
<evidence type="ECO:0000259" key="17">
    <source>
        <dbReference type="Pfam" id="PF04715"/>
    </source>
</evidence>
<feature type="domain" description="Anthranilate synthase component I N-terminal" evidence="17">
    <location>
        <begin position="28"/>
        <end position="151"/>
    </location>
</feature>
<evidence type="ECO:0000256" key="15">
    <source>
        <dbReference type="RuleBase" id="RU364045"/>
    </source>
</evidence>
<dbReference type="PANTHER" id="PTHR11236">
    <property type="entry name" value="AMINOBENZOATE/ANTHRANILATE SYNTHASE"/>
    <property type="match status" value="1"/>
</dbReference>
<comment type="subunit">
    <text evidence="4 15">Heterotetramer consisting of two non-identical subunits: a beta subunit (TrpG) and a large alpha subunit (TrpE).</text>
</comment>
<evidence type="ECO:0000256" key="4">
    <source>
        <dbReference type="ARBA" id="ARBA00011575"/>
    </source>
</evidence>
<dbReference type="InterPro" id="IPR005256">
    <property type="entry name" value="Anth_synth_I_PabB"/>
</dbReference>
<keyword evidence="10 15" id="KW-0460">Magnesium</keyword>
<comment type="catalytic activity">
    <reaction evidence="14 15">
        <text>chorismate + L-glutamine = anthranilate + pyruvate + L-glutamate + H(+)</text>
        <dbReference type="Rhea" id="RHEA:21732"/>
        <dbReference type="ChEBI" id="CHEBI:15361"/>
        <dbReference type="ChEBI" id="CHEBI:15378"/>
        <dbReference type="ChEBI" id="CHEBI:16567"/>
        <dbReference type="ChEBI" id="CHEBI:29748"/>
        <dbReference type="ChEBI" id="CHEBI:29985"/>
        <dbReference type="ChEBI" id="CHEBI:58359"/>
        <dbReference type="EC" id="4.1.3.27"/>
    </reaction>
</comment>
<dbReference type="GO" id="GO:0004049">
    <property type="term" value="F:anthranilate synthase activity"/>
    <property type="evidence" value="ECO:0007669"/>
    <property type="project" value="UniProtKB-EC"/>
</dbReference>
<keyword evidence="19" id="KW-1185">Reference proteome</keyword>
<dbReference type="InterPro" id="IPR015890">
    <property type="entry name" value="Chorismate_C"/>
</dbReference>
<evidence type="ECO:0000256" key="2">
    <source>
        <dbReference type="ARBA" id="ARBA00004873"/>
    </source>
</evidence>
<keyword evidence="8 15" id="KW-0479">Metal-binding</keyword>
<dbReference type="Pfam" id="PF00425">
    <property type="entry name" value="Chorismate_bind"/>
    <property type="match status" value="1"/>
</dbReference>
<keyword evidence="11 15" id="KW-0057">Aromatic amino acid biosynthesis</keyword>
<keyword evidence="7 15" id="KW-0028">Amino-acid biosynthesis</keyword>
<dbReference type="PRINTS" id="PR00095">
    <property type="entry name" value="ANTSNTHASEI"/>
</dbReference>
<dbReference type="RefSeq" id="WP_191770118.1">
    <property type="nucleotide sequence ID" value="NZ_JACSRA010000040.1"/>
</dbReference>
<evidence type="ECO:0000256" key="9">
    <source>
        <dbReference type="ARBA" id="ARBA00022822"/>
    </source>
</evidence>
<dbReference type="InterPro" id="IPR019999">
    <property type="entry name" value="Anth_synth_I-like"/>
</dbReference>
<comment type="function">
    <text evidence="13 15">Part of a heterotetrameric complex that catalyzes the two-step biosynthesis of anthranilate, an intermediate in the biosynthesis of L-tryptophan. In the first step, the glutamine-binding beta subunit (TrpG) of anthranilate synthase (AS) provides the glutamine amidotransferase activity which generates ammonia as a substrate that, along with chorismate, is used in the second step, catalyzed by the large alpha subunit of AS (TrpE) to produce anthranilate. In the absence of TrpG, TrpE can synthesize anthranilate directly from chorismate and high concentrations of ammonia.</text>
</comment>
<evidence type="ECO:0000259" key="16">
    <source>
        <dbReference type="Pfam" id="PF00425"/>
    </source>
</evidence>
<accession>A0ABR8PYJ9</accession>
<feature type="domain" description="Chorismate-utilising enzyme C-terminal" evidence="16">
    <location>
        <begin position="202"/>
        <end position="455"/>
    </location>
</feature>
<evidence type="ECO:0000256" key="13">
    <source>
        <dbReference type="ARBA" id="ARBA00025634"/>
    </source>
</evidence>
<protein>
    <recommendedName>
        <fullName evidence="6 15">Anthranilate synthase component 1</fullName>
        <ecNumber evidence="5 15">4.1.3.27</ecNumber>
    </recommendedName>
</protein>
<evidence type="ECO:0000256" key="11">
    <source>
        <dbReference type="ARBA" id="ARBA00023141"/>
    </source>
</evidence>
<evidence type="ECO:0000256" key="12">
    <source>
        <dbReference type="ARBA" id="ARBA00023239"/>
    </source>
</evidence>
<evidence type="ECO:0000256" key="7">
    <source>
        <dbReference type="ARBA" id="ARBA00022605"/>
    </source>
</evidence>
<keyword evidence="12 15" id="KW-0456">Lyase</keyword>
<comment type="pathway">
    <text evidence="2 15">Amino-acid biosynthesis; L-tryptophan biosynthesis; L-tryptophan from chorismate: step 1/5.</text>
</comment>
<dbReference type="EC" id="4.1.3.27" evidence="5 15"/>
<evidence type="ECO:0000256" key="10">
    <source>
        <dbReference type="ARBA" id="ARBA00022842"/>
    </source>
</evidence>